<evidence type="ECO:0000313" key="3">
    <source>
        <dbReference type="EMBL" id="GIX81102.1"/>
    </source>
</evidence>
<dbReference type="Gene3D" id="3.60.10.10">
    <property type="entry name" value="Endonuclease/exonuclease/phosphatase"/>
    <property type="match status" value="1"/>
</dbReference>
<evidence type="ECO:0000256" key="1">
    <source>
        <dbReference type="SAM" id="Coils"/>
    </source>
</evidence>
<dbReference type="GO" id="GO:0003824">
    <property type="term" value="F:catalytic activity"/>
    <property type="evidence" value="ECO:0007669"/>
    <property type="project" value="InterPro"/>
</dbReference>
<accession>A0AAV4NC88</accession>
<evidence type="ECO:0000313" key="4">
    <source>
        <dbReference type="Proteomes" id="UP001054837"/>
    </source>
</evidence>
<organism evidence="3 4">
    <name type="scientific">Caerostris darwini</name>
    <dbReference type="NCBI Taxonomy" id="1538125"/>
    <lineage>
        <taxon>Eukaryota</taxon>
        <taxon>Metazoa</taxon>
        <taxon>Ecdysozoa</taxon>
        <taxon>Arthropoda</taxon>
        <taxon>Chelicerata</taxon>
        <taxon>Arachnida</taxon>
        <taxon>Araneae</taxon>
        <taxon>Araneomorphae</taxon>
        <taxon>Entelegynae</taxon>
        <taxon>Araneoidea</taxon>
        <taxon>Araneidae</taxon>
        <taxon>Caerostris</taxon>
    </lineage>
</organism>
<dbReference type="InterPro" id="IPR005135">
    <property type="entry name" value="Endo/exonuclease/phosphatase"/>
</dbReference>
<protein>
    <recommendedName>
        <fullName evidence="2">Endonuclease/exonuclease/phosphatase domain-containing protein</fullName>
    </recommendedName>
</protein>
<evidence type="ECO:0000259" key="2">
    <source>
        <dbReference type="Pfam" id="PF14529"/>
    </source>
</evidence>
<feature type="coiled-coil region" evidence="1">
    <location>
        <begin position="142"/>
        <end position="169"/>
    </location>
</feature>
<dbReference type="EMBL" id="BPLQ01001361">
    <property type="protein sequence ID" value="GIX81102.1"/>
    <property type="molecule type" value="Genomic_DNA"/>
</dbReference>
<keyword evidence="1" id="KW-0175">Coiled coil</keyword>
<dbReference type="SUPFAM" id="SSF56219">
    <property type="entry name" value="DNase I-like"/>
    <property type="match status" value="1"/>
</dbReference>
<comment type="caution">
    <text evidence="3">The sequence shown here is derived from an EMBL/GenBank/DDBJ whole genome shotgun (WGS) entry which is preliminary data.</text>
</comment>
<proteinExistence type="predicted"/>
<dbReference type="Pfam" id="PF14529">
    <property type="entry name" value="Exo_endo_phos_2"/>
    <property type="match status" value="1"/>
</dbReference>
<dbReference type="AlphaFoldDB" id="A0AAV4NC88"/>
<feature type="domain" description="Endonuclease/exonuclease/phosphatase" evidence="2">
    <location>
        <begin position="5"/>
        <end position="102"/>
    </location>
</feature>
<keyword evidence="4" id="KW-1185">Reference proteome</keyword>
<name>A0AAV4NC88_9ARAC</name>
<dbReference type="Proteomes" id="UP001054837">
    <property type="component" value="Unassembled WGS sequence"/>
</dbReference>
<sequence>MEPNLDILKSHLLRFENFPFIILGDFNVKSRVWGQRDFDHRGSTLLSFCHLLHLTIENYPDSPPSYSSSRRDSWVDLLLTKNLSYNIALEVRDEIINSDHNLFFIEYSLLNTEFHSTSKINIKTIDWLSIKPKIHKIIVSNLDTNNLSIKELNSRLEDIQNQIFNSTAKKHSNIQPSNRSKRRSAIWWTREFQYARSRTRALRRLFQKERDPVLRNMKKVTFSKSQANYKKLILSTKRKKFKEFINSITSTNLFGNSFNIISKKKKRTNINPSTGNNFCIVDSATAILDHHFPWSNTPIAVLSSERQDDFLPISSSEKEACICEIIKEIYHTNRAWFLDLFNLLVSRGVFPETWKKARIVLLEKE</sequence>
<dbReference type="InterPro" id="IPR036691">
    <property type="entry name" value="Endo/exonu/phosph_ase_sf"/>
</dbReference>
<reference evidence="3 4" key="1">
    <citation type="submission" date="2021-06" db="EMBL/GenBank/DDBJ databases">
        <title>Caerostris darwini draft genome.</title>
        <authorList>
            <person name="Kono N."/>
            <person name="Arakawa K."/>
        </authorList>
    </citation>
    <scope>NUCLEOTIDE SEQUENCE [LARGE SCALE GENOMIC DNA]</scope>
</reference>
<gene>
    <name evidence="3" type="primary">R1A1-elementORF2_26</name>
    <name evidence="3" type="ORF">CDAR_410601</name>
</gene>